<evidence type="ECO:0000313" key="1">
    <source>
        <dbReference type="EMBL" id="REC60908.1"/>
    </source>
</evidence>
<keyword evidence="2" id="KW-1185">Reference proteome</keyword>
<reference evidence="2" key="1">
    <citation type="submission" date="2018-06" db="EMBL/GenBank/DDBJ databases">
        <authorList>
            <person name="Lum Nde A."/>
            <person name="Hugo C."/>
        </authorList>
    </citation>
    <scope>NUCLEOTIDE SEQUENCE [LARGE SCALE GENOMIC DNA]</scope>
    <source>
        <strain evidence="2">1_F178</strain>
    </source>
</reference>
<accession>A0A3D9C5D3</accession>
<evidence type="ECO:0000313" key="2">
    <source>
        <dbReference type="Proteomes" id="UP000256686"/>
    </source>
</evidence>
<sequence>MKKLILLLFLFLFSFINAQELNLYSLINKSYSINKGDYSTINNKKLTFIIPKNISFLKTNFFEEKYSFEIIPLKNEDDFKNFLKSQNDNTFLFDMIIDNIYENSLVVTLKIMSTNYKMYSEGSFPFYIFEDERKVLLKYNNKSKKWVFSKIIEVSDEPHT</sequence>
<dbReference type="RefSeq" id="WP_115972113.1">
    <property type="nucleotide sequence ID" value="NZ_QNVT01000019.1"/>
</dbReference>
<gene>
    <name evidence="1" type="ORF">DRF65_17875</name>
</gene>
<organism evidence="1 2">
    <name type="scientific">Chryseobacterium pennae</name>
    <dbReference type="NCBI Taxonomy" id="2258962"/>
    <lineage>
        <taxon>Bacteria</taxon>
        <taxon>Pseudomonadati</taxon>
        <taxon>Bacteroidota</taxon>
        <taxon>Flavobacteriia</taxon>
        <taxon>Flavobacteriales</taxon>
        <taxon>Weeksellaceae</taxon>
        <taxon>Chryseobacterium group</taxon>
        <taxon>Chryseobacterium</taxon>
    </lineage>
</organism>
<dbReference type="Proteomes" id="UP000256686">
    <property type="component" value="Unassembled WGS sequence"/>
</dbReference>
<protein>
    <submittedName>
        <fullName evidence="1">Uncharacterized protein</fullName>
    </submittedName>
</protein>
<dbReference type="EMBL" id="QNVT01000019">
    <property type="protein sequence ID" value="REC60908.1"/>
    <property type="molecule type" value="Genomic_DNA"/>
</dbReference>
<name>A0A3D9C5D3_9FLAO</name>
<proteinExistence type="predicted"/>
<dbReference type="AlphaFoldDB" id="A0A3D9C5D3"/>
<comment type="caution">
    <text evidence="1">The sequence shown here is derived from an EMBL/GenBank/DDBJ whole genome shotgun (WGS) entry which is preliminary data.</text>
</comment>